<keyword evidence="2" id="KW-1185">Reference proteome</keyword>
<name>A0A7H1N1P2_9PROT</name>
<dbReference type="AlphaFoldDB" id="A0A7H1N1P2"/>
<gene>
    <name evidence="1" type="ORF">HQ394_10210</name>
</gene>
<reference evidence="1 2" key="1">
    <citation type="submission" date="2020-05" db="EMBL/GenBank/DDBJ databases">
        <title>Complete closed genome sequence of Defluviicoccus vanus.</title>
        <authorList>
            <person name="Bessarab I."/>
            <person name="Arumugam K."/>
            <person name="Maszenan A.M."/>
            <person name="Seviour R.J."/>
            <person name="Williams R.B."/>
        </authorList>
    </citation>
    <scope>NUCLEOTIDE SEQUENCE [LARGE SCALE GENOMIC DNA]</scope>
    <source>
        <strain evidence="1 2">Ben 114</strain>
    </source>
</reference>
<dbReference type="Gene3D" id="1.25.10.10">
    <property type="entry name" value="Leucine-rich Repeat Variant"/>
    <property type="match status" value="1"/>
</dbReference>
<evidence type="ECO:0000313" key="2">
    <source>
        <dbReference type="Proteomes" id="UP000516369"/>
    </source>
</evidence>
<dbReference type="Pfam" id="PF13646">
    <property type="entry name" value="HEAT_2"/>
    <property type="match status" value="1"/>
</dbReference>
<evidence type="ECO:0000313" key="1">
    <source>
        <dbReference type="EMBL" id="QNT69628.1"/>
    </source>
</evidence>
<dbReference type="RefSeq" id="WP_190260149.1">
    <property type="nucleotide sequence ID" value="NZ_CP053923.1"/>
</dbReference>
<dbReference type="InterPro" id="IPR011989">
    <property type="entry name" value="ARM-like"/>
</dbReference>
<proteinExistence type="predicted"/>
<dbReference type="KEGG" id="dvn:HQ394_10210"/>
<dbReference type="InterPro" id="IPR016024">
    <property type="entry name" value="ARM-type_fold"/>
</dbReference>
<dbReference type="EMBL" id="CP053923">
    <property type="protein sequence ID" value="QNT69628.1"/>
    <property type="molecule type" value="Genomic_DNA"/>
</dbReference>
<dbReference type="SUPFAM" id="SSF48371">
    <property type="entry name" value="ARM repeat"/>
    <property type="match status" value="1"/>
</dbReference>
<protein>
    <submittedName>
        <fullName evidence="1">HEAT repeat domain-containing protein</fullName>
    </submittedName>
</protein>
<sequence length="328" mass="34900">MTNRCARPVFDRRRRRTGSIIATSVVCLFATVLGGLGYGQGAALAKAASDDASVRIERGRISAEVAEVPIVVILTQVAQGTGAKILVRGELGLARPQSFSDVPIQDGLERLVAPNHLMVEYAPSASGVASRITRIRVFGPGAETEKAIEPQAIGPGSSPPKDTVARAVVTPFDGNLGWTYDDDSTLPPLALRVRKIGTIYPTSGDDGVNALGEVIENDPDVQVRVAALRALTQFSGESGYALVQTALVDESPEVRLAAINAVDPTANEPSPMLLELVANADEQERLRLAGIERLAGYREREEVRALLHDLEGAENARVRAAAKALLQR</sequence>
<accession>A0A7H1N1P2</accession>
<dbReference type="Proteomes" id="UP000516369">
    <property type="component" value="Chromosome"/>
</dbReference>
<organism evidence="1 2">
    <name type="scientific">Defluviicoccus vanus</name>
    <dbReference type="NCBI Taxonomy" id="111831"/>
    <lineage>
        <taxon>Bacteria</taxon>
        <taxon>Pseudomonadati</taxon>
        <taxon>Pseudomonadota</taxon>
        <taxon>Alphaproteobacteria</taxon>
        <taxon>Rhodospirillales</taxon>
        <taxon>Rhodospirillaceae</taxon>
        <taxon>Defluviicoccus</taxon>
    </lineage>
</organism>